<dbReference type="RefSeq" id="WP_098151384.1">
    <property type="nucleotide sequence ID" value="NZ_PDDY01000001.1"/>
</dbReference>
<dbReference type="InterPro" id="IPR023401">
    <property type="entry name" value="ODC_N"/>
</dbReference>
<dbReference type="Gene3D" id="3.40.50.720">
    <property type="entry name" value="NAD(P)-binding Rossmann-like Domain"/>
    <property type="match status" value="1"/>
</dbReference>
<keyword evidence="1" id="KW-0456">Lyase</keyword>
<dbReference type="PANTHER" id="PTHR13812">
    <property type="entry name" value="KETIMINE REDUCTASE MU-CRYSTALLIN"/>
    <property type="match status" value="1"/>
</dbReference>
<dbReference type="SUPFAM" id="SSF51735">
    <property type="entry name" value="NAD(P)-binding Rossmann-fold domains"/>
    <property type="match status" value="1"/>
</dbReference>
<sequence>MTRYLDVADVAALIQDAGIARVLGSMASYIEQDYRRWHSFEKTARLASHSSAGVIELMPTADARHYSFKYVNGHPGNTRAELPTVMAFGVLAEVATGYPLLLSEMTLTTAVRTAATSALFARFLARPDSVSMALVGNGAQAEFQAIAFHELLGIEELRVFDVDAAATDKLVANLAPFRRLHIVRCGSTAEAVRGADIVTTVTADKTKATILSADMLEAGMHVNAVGGDCPGKTELDPELLRRARVVVEYEPQTRIEGDIQRLEADFPVIEFHRIVSGEQKGRESEAQVTVFDSVGFALEDFSALRYLHAATRERGIGTDLELVPALRDPKDLYGHASASIPARDVARERHAANWTAPAARAEAITRQ</sequence>
<dbReference type="EC" id="4.3.1.12" evidence="1"/>
<dbReference type="PANTHER" id="PTHR13812:SF19">
    <property type="entry name" value="KETIMINE REDUCTASE MU-CRYSTALLIN"/>
    <property type="match status" value="1"/>
</dbReference>
<dbReference type="Gene3D" id="3.30.1780.10">
    <property type="entry name" value="ornithine cyclodeaminase, domain 1"/>
    <property type="match status" value="1"/>
</dbReference>
<dbReference type="AlphaFoldDB" id="A0A2A7SBA0"/>
<dbReference type="EMBL" id="PDDY01000001">
    <property type="protein sequence ID" value="PEH40957.1"/>
    <property type="molecule type" value="Genomic_DNA"/>
</dbReference>
<evidence type="ECO:0000313" key="2">
    <source>
        <dbReference type="Proteomes" id="UP000220629"/>
    </source>
</evidence>
<comment type="caution">
    <text evidence="1">The sequence shown here is derived from an EMBL/GenBank/DDBJ whole genome shotgun (WGS) entry which is preliminary data.</text>
</comment>
<gene>
    <name evidence="1" type="ORF">CRM94_01585</name>
</gene>
<dbReference type="PIRSF" id="PIRSF001439">
    <property type="entry name" value="CryM"/>
    <property type="match status" value="1"/>
</dbReference>
<dbReference type="Proteomes" id="UP000220629">
    <property type="component" value="Unassembled WGS sequence"/>
</dbReference>
<accession>A0A2A7SBA0</accession>
<dbReference type="Pfam" id="PF02423">
    <property type="entry name" value="OCD_Mu_crystall"/>
    <property type="match status" value="1"/>
</dbReference>
<proteinExistence type="predicted"/>
<dbReference type="InterPro" id="IPR003462">
    <property type="entry name" value="ODC_Mu_crystall"/>
</dbReference>
<name>A0A2A7SBA0_BURGA</name>
<dbReference type="GO" id="GO:0008473">
    <property type="term" value="F:ornithine cyclodeaminase activity"/>
    <property type="evidence" value="ECO:0007669"/>
    <property type="project" value="UniProtKB-EC"/>
</dbReference>
<evidence type="ECO:0000313" key="1">
    <source>
        <dbReference type="EMBL" id="PEH40957.1"/>
    </source>
</evidence>
<dbReference type="NCBIfam" id="NF005762">
    <property type="entry name" value="PRK07589.1"/>
    <property type="match status" value="1"/>
</dbReference>
<dbReference type="InterPro" id="IPR036291">
    <property type="entry name" value="NAD(P)-bd_dom_sf"/>
</dbReference>
<organism evidence="1 2">
    <name type="scientific">Burkholderia gladioli</name>
    <name type="common">Pseudomonas marginata</name>
    <name type="synonym">Phytomonas marginata</name>
    <dbReference type="NCBI Taxonomy" id="28095"/>
    <lineage>
        <taxon>Bacteria</taxon>
        <taxon>Pseudomonadati</taxon>
        <taxon>Pseudomonadota</taxon>
        <taxon>Betaproteobacteria</taxon>
        <taxon>Burkholderiales</taxon>
        <taxon>Burkholderiaceae</taxon>
        <taxon>Burkholderia</taxon>
    </lineage>
</organism>
<protein>
    <submittedName>
        <fullName evidence="1">Ornithine cyclodeaminase</fullName>
        <ecNumber evidence="1">4.3.1.12</ecNumber>
    </submittedName>
</protein>
<reference evidence="2" key="1">
    <citation type="submission" date="2017-09" db="EMBL/GenBank/DDBJ databases">
        <title>FDA dAtabase for Regulatory Grade micrObial Sequences (FDA-ARGOS): Supporting development and validation of Infectious Disease Dx tests.</title>
        <authorList>
            <person name="Minogue T."/>
            <person name="Wolcott M."/>
            <person name="Wasieloski L."/>
            <person name="Aguilar W."/>
            <person name="Moore D."/>
            <person name="Tallon L."/>
            <person name="Sadzewicz L."/>
            <person name="Ott S."/>
            <person name="Zhao X."/>
            <person name="Nagaraj S."/>
            <person name="Vavikolanu K."/>
            <person name="Aluvathingal J."/>
            <person name="Nadendla S."/>
            <person name="Sichtig H."/>
        </authorList>
    </citation>
    <scope>NUCLEOTIDE SEQUENCE [LARGE SCALE GENOMIC DNA]</scope>
    <source>
        <strain evidence="2">FDAARGOS_390</strain>
    </source>
</reference>